<reference evidence="5 6" key="1">
    <citation type="submission" date="2024-06" db="EMBL/GenBank/DDBJ databases">
        <title>The Natural Products Discovery Center: Release of the First 8490 Sequenced Strains for Exploring Actinobacteria Biosynthetic Diversity.</title>
        <authorList>
            <person name="Kalkreuter E."/>
            <person name="Kautsar S.A."/>
            <person name="Yang D."/>
            <person name="Bader C.D."/>
            <person name="Teijaro C.N."/>
            <person name="Fluegel L."/>
            <person name="Davis C.M."/>
            <person name="Simpson J.R."/>
            <person name="Lauterbach L."/>
            <person name="Steele A.D."/>
            <person name="Gui C."/>
            <person name="Meng S."/>
            <person name="Li G."/>
            <person name="Viehrig K."/>
            <person name="Ye F."/>
            <person name="Su P."/>
            <person name="Kiefer A.F."/>
            <person name="Nichols A."/>
            <person name="Cepeda A.J."/>
            <person name="Yan W."/>
            <person name="Fan B."/>
            <person name="Jiang Y."/>
            <person name="Adhikari A."/>
            <person name="Zheng C.-J."/>
            <person name="Schuster L."/>
            <person name="Cowan T.M."/>
            <person name="Smanski M.J."/>
            <person name="Chevrette M.G."/>
            <person name="De Carvalho L.P.S."/>
            <person name="Shen B."/>
        </authorList>
    </citation>
    <scope>NUCLEOTIDE SEQUENCE [LARGE SCALE GENOMIC DNA]</scope>
    <source>
        <strain evidence="5 6">NPDC048946</strain>
    </source>
</reference>
<feature type="compositionally biased region" description="Low complexity" evidence="3">
    <location>
        <begin position="136"/>
        <end position="149"/>
    </location>
</feature>
<evidence type="ECO:0000256" key="1">
    <source>
        <dbReference type="ARBA" id="ARBA00022553"/>
    </source>
</evidence>
<proteinExistence type="predicted"/>
<feature type="domain" description="Response regulatory" evidence="4">
    <location>
        <begin position="9"/>
        <end position="124"/>
    </location>
</feature>
<feature type="region of interest" description="Disordered" evidence="3">
    <location>
        <begin position="118"/>
        <end position="158"/>
    </location>
</feature>
<evidence type="ECO:0000256" key="2">
    <source>
        <dbReference type="PROSITE-ProRule" id="PRU00169"/>
    </source>
</evidence>
<name>A0ABV3DIY0_9ACTN</name>
<sequence length="158" mass="16447">MAATGSPLTVVLVDDHEGFRRLATRLLTSWGYRVVGEAADGPGGVEAARRLRPDLVLLDVQLPGYDGFTAADRIRADDAGVGIVLISGRARDDYGDRIAGAHADGYISKEELSPQSLAATLRASAARSPTAPTPAAPSSTAQSQTAQRPGDPPVADDR</sequence>
<dbReference type="EMBL" id="JBEZFP010000046">
    <property type="protein sequence ID" value="MEU8135636.1"/>
    <property type="molecule type" value="Genomic_DNA"/>
</dbReference>
<organism evidence="5 6">
    <name type="scientific">Streptodolium elevatio</name>
    <dbReference type="NCBI Taxonomy" id="3157996"/>
    <lineage>
        <taxon>Bacteria</taxon>
        <taxon>Bacillati</taxon>
        <taxon>Actinomycetota</taxon>
        <taxon>Actinomycetes</taxon>
        <taxon>Kitasatosporales</taxon>
        <taxon>Streptomycetaceae</taxon>
        <taxon>Streptodolium</taxon>
    </lineage>
</organism>
<dbReference type="Proteomes" id="UP001551482">
    <property type="component" value="Unassembled WGS sequence"/>
</dbReference>
<dbReference type="Pfam" id="PF00072">
    <property type="entry name" value="Response_reg"/>
    <property type="match status" value="1"/>
</dbReference>
<keyword evidence="1 2" id="KW-0597">Phosphoprotein</keyword>
<dbReference type="SUPFAM" id="SSF52172">
    <property type="entry name" value="CheY-like"/>
    <property type="match status" value="1"/>
</dbReference>
<feature type="modified residue" description="4-aspartylphosphate" evidence="2">
    <location>
        <position position="59"/>
    </location>
</feature>
<dbReference type="RefSeq" id="WP_358355531.1">
    <property type="nucleotide sequence ID" value="NZ_JBEZFP010000046.1"/>
</dbReference>
<dbReference type="InterPro" id="IPR001789">
    <property type="entry name" value="Sig_transdc_resp-reg_receiver"/>
</dbReference>
<dbReference type="SMART" id="SM00448">
    <property type="entry name" value="REC"/>
    <property type="match status" value="1"/>
</dbReference>
<dbReference type="InterPro" id="IPR011006">
    <property type="entry name" value="CheY-like_superfamily"/>
</dbReference>
<dbReference type="PROSITE" id="PS50110">
    <property type="entry name" value="RESPONSE_REGULATORY"/>
    <property type="match status" value="1"/>
</dbReference>
<evidence type="ECO:0000259" key="4">
    <source>
        <dbReference type="PROSITE" id="PS50110"/>
    </source>
</evidence>
<keyword evidence="6" id="KW-1185">Reference proteome</keyword>
<evidence type="ECO:0000313" key="6">
    <source>
        <dbReference type="Proteomes" id="UP001551482"/>
    </source>
</evidence>
<evidence type="ECO:0000313" key="5">
    <source>
        <dbReference type="EMBL" id="MEU8135636.1"/>
    </source>
</evidence>
<dbReference type="InterPro" id="IPR050595">
    <property type="entry name" value="Bact_response_regulator"/>
</dbReference>
<dbReference type="PANTHER" id="PTHR44591">
    <property type="entry name" value="STRESS RESPONSE REGULATOR PROTEIN 1"/>
    <property type="match status" value="1"/>
</dbReference>
<dbReference type="Gene3D" id="3.40.50.2300">
    <property type="match status" value="1"/>
</dbReference>
<gene>
    <name evidence="5" type="ORF">AB0C36_19215</name>
</gene>
<dbReference type="CDD" id="cd17535">
    <property type="entry name" value="REC_NarL-like"/>
    <property type="match status" value="1"/>
</dbReference>
<comment type="caution">
    <text evidence="5">The sequence shown here is derived from an EMBL/GenBank/DDBJ whole genome shotgun (WGS) entry which is preliminary data.</text>
</comment>
<dbReference type="PANTHER" id="PTHR44591:SF3">
    <property type="entry name" value="RESPONSE REGULATORY DOMAIN-CONTAINING PROTEIN"/>
    <property type="match status" value="1"/>
</dbReference>
<dbReference type="InterPro" id="IPR058245">
    <property type="entry name" value="NreC/VraR/RcsB-like_REC"/>
</dbReference>
<protein>
    <submittedName>
        <fullName evidence="5">Response regulator transcription factor</fullName>
    </submittedName>
</protein>
<feature type="compositionally biased region" description="Low complexity" evidence="3">
    <location>
        <begin position="118"/>
        <end position="130"/>
    </location>
</feature>
<accession>A0ABV3DIY0</accession>
<evidence type="ECO:0000256" key="3">
    <source>
        <dbReference type="SAM" id="MobiDB-lite"/>
    </source>
</evidence>